<dbReference type="InterPro" id="IPR053160">
    <property type="entry name" value="MFS_DHA3_Transporter"/>
</dbReference>
<evidence type="ECO:0000313" key="2">
    <source>
        <dbReference type="EMBL" id="QPC84901.1"/>
    </source>
</evidence>
<dbReference type="KEGG" id="pmet:G4Y79_11175"/>
<evidence type="ECO:0000256" key="1">
    <source>
        <dbReference type="SAM" id="Phobius"/>
    </source>
</evidence>
<dbReference type="Gene3D" id="1.20.1250.20">
    <property type="entry name" value="MFS general substrate transporter like domains"/>
    <property type="match status" value="1"/>
</dbReference>
<evidence type="ECO:0000313" key="3">
    <source>
        <dbReference type="Proteomes" id="UP000594468"/>
    </source>
</evidence>
<dbReference type="PANTHER" id="PTHR23530:SF1">
    <property type="entry name" value="PERMEASE, MAJOR FACILITATOR SUPERFAMILY-RELATED"/>
    <property type="match status" value="1"/>
</dbReference>
<dbReference type="EMBL" id="CP062983">
    <property type="protein sequence ID" value="QPC84901.1"/>
    <property type="molecule type" value="Genomic_DNA"/>
</dbReference>
<dbReference type="AlphaFoldDB" id="A0A7S8IGL0"/>
<feature type="transmembrane region" description="Helical" evidence="1">
    <location>
        <begin position="131"/>
        <end position="152"/>
    </location>
</feature>
<feature type="transmembrane region" description="Helical" evidence="1">
    <location>
        <begin position="12"/>
        <end position="32"/>
    </location>
</feature>
<feature type="transmembrane region" description="Helical" evidence="1">
    <location>
        <begin position="349"/>
        <end position="369"/>
    </location>
</feature>
<organism evidence="2 3">
    <name type="scientific">Phototrophicus methaneseepsis</name>
    <dbReference type="NCBI Taxonomy" id="2710758"/>
    <lineage>
        <taxon>Bacteria</taxon>
        <taxon>Bacillati</taxon>
        <taxon>Chloroflexota</taxon>
        <taxon>Candidatus Thermofontia</taxon>
        <taxon>Phototrophicales</taxon>
        <taxon>Phototrophicaceae</taxon>
        <taxon>Phototrophicus</taxon>
    </lineage>
</organism>
<keyword evidence="1" id="KW-0472">Membrane</keyword>
<dbReference type="SUPFAM" id="SSF103473">
    <property type="entry name" value="MFS general substrate transporter"/>
    <property type="match status" value="1"/>
</dbReference>
<feature type="transmembrane region" description="Helical" evidence="1">
    <location>
        <begin position="255"/>
        <end position="276"/>
    </location>
</feature>
<proteinExistence type="predicted"/>
<dbReference type="Pfam" id="PF07690">
    <property type="entry name" value="MFS_1"/>
    <property type="match status" value="1"/>
</dbReference>
<feature type="transmembrane region" description="Helical" evidence="1">
    <location>
        <begin position="312"/>
        <end position="337"/>
    </location>
</feature>
<feature type="transmembrane region" description="Helical" evidence="1">
    <location>
        <begin position="375"/>
        <end position="396"/>
    </location>
</feature>
<keyword evidence="3" id="KW-1185">Reference proteome</keyword>
<keyword evidence="1" id="KW-0812">Transmembrane</keyword>
<protein>
    <submittedName>
        <fullName evidence="2">MFS transporter</fullName>
    </submittedName>
</protein>
<dbReference type="GO" id="GO:0022857">
    <property type="term" value="F:transmembrane transporter activity"/>
    <property type="evidence" value="ECO:0007669"/>
    <property type="project" value="InterPro"/>
</dbReference>
<sequence length="413" mass="44550">MGKTWQANRVYLLICGASSLFFTLVFTVNMIYQAQIVGLNPLQLVLVGTVLEISALFFEIPTGVVADVYSRRLSVIIGMFLIGAGFIIEGVPTFGMVLLSQVVWGIGSTFISGAQDAWIADEIGNESATPLYIRGAQVGQFVSIIAIIFSVGLGSLNLQLPIVLGGIGFILLGITLIFIMPEDGFSPVPRQERTSWRDLFQTLSEGIRLIRSQRVLVMILLISLGYGLYSESFDRLWTPHLLSFNFPFAAQIPEVFWFGGISIVLSVLGIIAAEIIRRRVNMGHSHTLAGLLGLLYGLTALGSIAFALTGSFWVAVIFYLVTATARAAAGPLFPAWLNQHTESSVRATVHSIAAQANAFGQIVIGPAIGTIGLVAGLRTALTIGGIALLPVVWLITRTRRIYNPNRADVVTTP</sequence>
<dbReference type="PANTHER" id="PTHR23530">
    <property type="entry name" value="TRANSPORT PROTEIN-RELATED"/>
    <property type="match status" value="1"/>
</dbReference>
<accession>A0A7S8IGL0</accession>
<dbReference type="InterPro" id="IPR011701">
    <property type="entry name" value="MFS"/>
</dbReference>
<feature type="transmembrane region" description="Helical" evidence="1">
    <location>
        <begin position="288"/>
        <end position="306"/>
    </location>
</feature>
<reference evidence="2 3" key="1">
    <citation type="submission" date="2020-02" db="EMBL/GenBank/DDBJ databases">
        <authorList>
            <person name="Zheng R.K."/>
            <person name="Sun C.M."/>
        </authorList>
    </citation>
    <scope>NUCLEOTIDE SEQUENCE [LARGE SCALE GENOMIC DNA]</scope>
    <source>
        <strain evidence="3">rifampicinis</strain>
    </source>
</reference>
<feature type="transmembrane region" description="Helical" evidence="1">
    <location>
        <begin position="73"/>
        <end position="92"/>
    </location>
</feature>
<keyword evidence="1" id="KW-1133">Transmembrane helix</keyword>
<gene>
    <name evidence="2" type="ORF">G4Y79_11175</name>
</gene>
<dbReference type="InterPro" id="IPR036259">
    <property type="entry name" value="MFS_trans_sf"/>
</dbReference>
<dbReference type="Proteomes" id="UP000594468">
    <property type="component" value="Chromosome"/>
</dbReference>
<dbReference type="CDD" id="cd06174">
    <property type="entry name" value="MFS"/>
    <property type="match status" value="1"/>
</dbReference>
<feature type="transmembrane region" description="Helical" evidence="1">
    <location>
        <begin position="158"/>
        <end position="180"/>
    </location>
</feature>
<feature type="transmembrane region" description="Helical" evidence="1">
    <location>
        <begin position="44"/>
        <end position="66"/>
    </location>
</feature>
<name>A0A7S8IGL0_9CHLR</name>
<dbReference type="RefSeq" id="WP_195172964.1">
    <property type="nucleotide sequence ID" value="NZ_CP062983.1"/>
</dbReference>